<organism evidence="15 16">
    <name type="scientific">Algivirga pacifica</name>
    <dbReference type="NCBI Taxonomy" id="1162670"/>
    <lineage>
        <taxon>Bacteria</taxon>
        <taxon>Pseudomonadati</taxon>
        <taxon>Bacteroidota</taxon>
        <taxon>Cytophagia</taxon>
        <taxon>Cytophagales</taxon>
        <taxon>Flammeovirgaceae</taxon>
        <taxon>Algivirga</taxon>
    </lineage>
</organism>
<keyword evidence="6" id="KW-0812">Transmembrane</keyword>
<evidence type="ECO:0000256" key="4">
    <source>
        <dbReference type="ARBA" id="ARBA00007505"/>
    </source>
</evidence>
<evidence type="ECO:0000256" key="10">
    <source>
        <dbReference type="ARBA" id="ARBA00023027"/>
    </source>
</evidence>
<comment type="pathway">
    <text evidence="3">Nucleotide-sugar biosynthesis; UDP-alpha-D-xylose biosynthesis; UDP-alpha-D-xylose from UDP-alpha-D-glucuronate: step 1/1.</text>
</comment>
<reference evidence="16" key="1">
    <citation type="journal article" date="2019" name="Int. J. Syst. Evol. Microbiol.">
        <title>The Global Catalogue of Microorganisms (GCM) 10K type strain sequencing project: providing services to taxonomists for standard genome sequencing and annotation.</title>
        <authorList>
            <consortium name="The Broad Institute Genomics Platform"/>
            <consortium name="The Broad Institute Genome Sequencing Center for Infectious Disease"/>
            <person name="Wu L."/>
            <person name="Ma J."/>
        </authorList>
    </citation>
    <scope>NUCLEOTIDE SEQUENCE [LARGE SCALE GENOMIC DNA]</scope>
    <source>
        <strain evidence="16">JCM 18326</strain>
    </source>
</reference>
<evidence type="ECO:0000256" key="7">
    <source>
        <dbReference type="ARBA" id="ARBA00022793"/>
    </source>
</evidence>
<keyword evidence="13" id="KW-0456">Lyase</keyword>
<accession>A0ABP9D7W4</accession>
<dbReference type="PANTHER" id="PTHR43078">
    <property type="entry name" value="UDP-GLUCURONIC ACID DECARBOXYLASE-RELATED"/>
    <property type="match status" value="1"/>
</dbReference>
<comment type="similarity">
    <text evidence="4">Belongs to the NAD(P)-dependent epimerase/dehydratase family. UDP-glucuronic acid decarboxylase subfamily.</text>
</comment>
<keyword evidence="12" id="KW-0472">Membrane</keyword>
<dbReference type="PANTHER" id="PTHR43078:SF6">
    <property type="entry name" value="UDP-GLUCURONIC ACID DECARBOXYLASE 1"/>
    <property type="match status" value="1"/>
</dbReference>
<dbReference type="InterPro" id="IPR044516">
    <property type="entry name" value="UXS-like"/>
</dbReference>
<protein>
    <recommendedName>
        <fullName evidence="5">UDP-glucuronate decarboxylase</fullName>
        <ecNumber evidence="5">4.1.1.35</ecNumber>
    </recommendedName>
</protein>
<evidence type="ECO:0000256" key="2">
    <source>
        <dbReference type="ARBA" id="ARBA00004447"/>
    </source>
</evidence>
<keyword evidence="9" id="KW-1133">Transmembrane helix</keyword>
<evidence type="ECO:0000313" key="15">
    <source>
        <dbReference type="EMBL" id="GAA4827452.1"/>
    </source>
</evidence>
<evidence type="ECO:0000256" key="12">
    <source>
        <dbReference type="ARBA" id="ARBA00023136"/>
    </source>
</evidence>
<evidence type="ECO:0000256" key="9">
    <source>
        <dbReference type="ARBA" id="ARBA00022989"/>
    </source>
</evidence>
<evidence type="ECO:0000259" key="14">
    <source>
        <dbReference type="Pfam" id="PF16363"/>
    </source>
</evidence>
<evidence type="ECO:0000256" key="8">
    <source>
        <dbReference type="ARBA" id="ARBA00022968"/>
    </source>
</evidence>
<proteinExistence type="inferred from homology"/>
<dbReference type="CDD" id="cd05230">
    <property type="entry name" value="UGD_SDR_e"/>
    <property type="match status" value="1"/>
</dbReference>
<keyword evidence="8" id="KW-0735">Signal-anchor</keyword>
<keyword evidence="7" id="KW-0210">Decarboxylase</keyword>
<keyword evidence="11" id="KW-0333">Golgi apparatus</keyword>
<dbReference type="InterPro" id="IPR036291">
    <property type="entry name" value="NAD(P)-bd_dom_sf"/>
</dbReference>
<dbReference type="InterPro" id="IPR016040">
    <property type="entry name" value="NAD(P)-bd_dom"/>
</dbReference>
<evidence type="ECO:0000256" key="5">
    <source>
        <dbReference type="ARBA" id="ARBA00012290"/>
    </source>
</evidence>
<dbReference type="EC" id="4.1.1.35" evidence="5"/>
<sequence>MDNFLTGSVENIEHLFPLEHFEFYNHDVTKFVHVPGELDYILHFASPASPIDYLQMPIQTLKVGSLAPYNLLGLARVKNARFMIASTSEVYGDPNVHPQPETYWGHVNPIGPRGVYDEAKRFQEAITMAYHTYHGVNTGIVRIFNTYGPRMRLDDGRALPAFMSQALRGEDITVFGDGSQTRSFCYVDDLVDGIFRLTMSDYHEPVNIGNPAEITIKEFAEEIVELTGSNSTISYRDLPKDDPKQRRPDITRAKEVLNWEPKVSRSEGLKVTLDYFKNKVEVGVGS</sequence>
<evidence type="ECO:0000256" key="3">
    <source>
        <dbReference type="ARBA" id="ARBA00005100"/>
    </source>
</evidence>
<name>A0ABP9D7W4_9BACT</name>
<keyword evidence="10" id="KW-0520">NAD</keyword>
<comment type="caution">
    <text evidence="15">The sequence shown here is derived from an EMBL/GenBank/DDBJ whole genome shotgun (WGS) entry which is preliminary data.</text>
</comment>
<comment type="subcellular location">
    <subcellularLocation>
        <location evidence="2">Golgi apparatus</location>
        <location evidence="2">Golgi stack membrane</location>
        <topology evidence="2">Single-pass type II membrane protein</topology>
    </subcellularLocation>
</comment>
<dbReference type="EMBL" id="BAABJX010000018">
    <property type="protein sequence ID" value="GAA4827452.1"/>
    <property type="molecule type" value="Genomic_DNA"/>
</dbReference>
<evidence type="ECO:0000256" key="6">
    <source>
        <dbReference type="ARBA" id="ARBA00022692"/>
    </source>
</evidence>
<dbReference type="Proteomes" id="UP001500298">
    <property type="component" value="Unassembled WGS sequence"/>
</dbReference>
<keyword evidence="16" id="KW-1185">Reference proteome</keyword>
<evidence type="ECO:0000256" key="13">
    <source>
        <dbReference type="ARBA" id="ARBA00023239"/>
    </source>
</evidence>
<dbReference type="SUPFAM" id="SSF51735">
    <property type="entry name" value="NAD(P)-binding Rossmann-fold domains"/>
    <property type="match status" value="1"/>
</dbReference>
<dbReference type="Gene3D" id="3.40.50.720">
    <property type="entry name" value="NAD(P)-binding Rossmann-like Domain"/>
    <property type="match status" value="1"/>
</dbReference>
<dbReference type="Pfam" id="PF16363">
    <property type="entry name" value="GDP_Man_Dehyd"/>
    <property type="match status" value="1"/>
</dbReference>
<evidence type="ECO:0000256" key="11">
    <source>
        <dbReference type="ARBA" id="ARBA00023034"/>
    </source>
</evidence>
<evidence type="ECO:0000256" key="1">
    <source>
        <dbReference type="ARBA" id="ARBA00001911"/>
    </source>
</evidence>
<feature type="domain" description="NAD(P)-binding" evidence="14">
    <location>
        <begin position="10"/>
        <end position="270"/>
    </location>
</feature>
<evidence type="ECO:0000313" key="16">
    <source>
        <dbReference type="Proteomes" id="UP001500298"/>
    </source>
</evidence>
<comment type="cofactor">
    <cofactor evidence="1">
        <name>NAD(+)</name>
        <dbReference type="ChEBI" id="CHEBI:57540"/>
    </cofactor>
</comment>
<gene>
    <name evidence="15" type="ORF">GCM10023331_10410</name>
</gene>